<dbReference type="Proteomes" id="UP000285173">
    <property type="component" value="Unassembled WGS sequence"/>
</dbReference>
<sequence>MIRTDRKYNQKKADDRTARIAAMEQERDELVDRMFDHPELCTEENIRRVNYLSSQVEIMRGKMIYNVNINY</sequence>
<dbReference type="RefSeq" id="WP_122202671.1">
    <property type="nucleotide sequence ID" value="NZ_QRKC01000011.1"/>
</dbReference>
<evidence type="ECO:0000313" key="3">
    <source>
        <dbReference type="Proteomes" id="UP000283732"/>
    </source>
</evidence>
<accession>A0A3R5ZT54</accession>
<protein>
    <submittedName>
        <fullName evidence="1">Uncharacterized protein</fullName>
    </submittedName>
</protein>
<proteinExistence type="predicted"/>
<dbReference type="Proteomes" id="UP000283732">
    <property type="component" value="Unassembled WGS sequence"/>
</dbReference>
<evidence type="ECO:0000313" key="1">
    <source>
        <dbReference type="EMBL" id="RGZ50297.1"/>
    </source>
</evidence>
<dbReference type="EMBL" id="QRKC01000011">
    <property type="protein sequence ID" value="RHH74677.1"/>
    <property type="molecule type" value="Genomic_DNA"/>
</dbReference>
<reference evidence="3 4" key="1">
    <citation type="submission" date="2018-08" db="EMBL/GenBank/DDBJ databases">
        <title>A genome reference for cultivated species of the human gut microbiota.</title>
        <authorList>
            <person name="Zou Y."/>
            <person name="Xue W."/>
            <person name="Luo G."/>
        </authorList>
    </citation>
    <scope>NUCLEOTIDE SEQUENCE [LARGE SCALE GENOMIC DNA]</scope>
    <source>
        <strain evidence="2 3">AM16-50</strain>
        <strain evidence="1 4">AM50-15</strain>
    </source>
</reference>
<evidence type="ECO:0000313" key="2">
    <source>
        <dbReference type="EMBL" id="RHH74677.1"/>
    </source>
</evidence>
<dbReference type="AlphaFoldDB" id="A0A3R5ZT54"/>
<dbReference type="EMBL" id="QSEF01000004">
    <property type="protein sequence ID" value="RGZ50297.1"/>
    <property type="molecule type" value="Genomic_DNA"/>
</dbReference>
<gene>
    <name evidence="2" type="ORF">DW191_17330</name>
    <name evidence="1" type="ORF">DW986_03260</name>
</gene>
<name>A0A3R5ZT54_9BACT</name>
<organism evidence="1 4">
    <name type="scientific">Parabacteroides merdae</name>
    <dbReference type="NCBI Taxonomy" id="46503"/>
    <lineage>
        <taxon>Bacteria</taxon>
        <taxon>Pseudomonadati</taxon>
        <taxon>Bacteroidota</taxon>
        <taxon>Bacteroidia</taxon>
        <taxon>Bacteroidales</taxon>
        <taxon>Tannerellaceae</taxon>
        <taxon>Parabacteroides</taxon>
    </lineage>
</organism>
<evidence type="ECO:0000313" key="4">
    <source>
        <dbReference type="Proteomes" id="UP000285173"/>
    </source>
</evidence>
<comment type="caution">
    <text evidence="1">The sequence shown here is derived from an EMBL/GenBank/DDBJ whole genome shotgun (WGS) entry which is preliminary data.</text>
</comment>